<proteinExistence type="predicted"/>
<reference evidence="2 3" key="1">
    <citation type="submission" date="2016-10" db="EMBL/GenBank/DDBJ databases">
        <title>Draft genome sequence of Coniochaeta ligniaria NRRL30616, a lignocellulolytic fungus for bioabatement of inhibitors in plant biomass hydrolysates.</title>
        <authorList>
            <consortium name="DOE Joint Genome Institute"/>
            <person name="Jimenez D.J."/>
            <person name="Hector R.E."/>
            <person name="Riley R."/>
            <person name="Sun H."/>
            <person name="Grigoriev I.V."/>
            <person name="Van Elsas J.D."/>
            <person name="Nichols N.N."/>
        </authorList>
    </citation>
    <scope>NUCLEOTIDE SEQUENCE [LARGE SCALE GENOMIC DNA]</scope>
    <source>
        <strain evidence="2 3">NRRL 30616</strain>
    </source>
</reference>
<dbReference type="EMBL" id="KV875096">
    <property type="protein sequence ID" value="OIW30797.1"/>
    <property type="molecule type" value="Genomic_DNA"/>
</dbReference>
<dbReference type="Proteomes" id="UP000182658">
    <property type="component" value="Unassembled WGS sequence"/>
</dbReference>
<evidence type="ECO:0000313" key="2">
    <source>
        <dbReference type="EMBL" id="OIW30797.1"/>
    </source>
</evidence>
<sequence>MGDQAGSSASPSTPGLSQVQEGVSTASQTLSLVQGVDQLFGNPISHAVQTRRRKAEKKTSLGEWHDFLYDSKADVYYTPVLERLRFWQYLTKSRGILRPEGQCQATAHWAKLLYSLGITPTKGLVTRRLNTPDSVENHKVEVDLELDGEIVCHIINLYGKPPSTRARTVTIEGLTRDAEWSTVLGGFGLVQDARKHNILGVTYRPANDQSLKEVKLPFAGFSDRWGPSDVDQLLLMYELALSLGTSDSTMAWPDKASTLTVRTEAVLPTLKNLSIRPLDLSARGRGAPDLTLITASWIEEPDRILRRVTRNGGADDSFLADVLRKVDNEPLRDHIKAELRERTHWVFCSEDQATSSSPPTSPGPLSPVSSNESFTDSQSYFYAFEFSSTHEDISPNYRDTSWESVLSSIIREVLRGYGEKDVGQWKKTLHNNLEAVCDYILWYDVLTGRRSVHVDSQRVCLLELDRSSHLWSAAGLQLQRPPYFGGLRVRTRH</sequence>
<evidence type="ECO:0000256" key="1">
    <source>
        <dbReference type="SAM" id="MobiDB-lite"/>
    </source>
</evidence>
<keyword evidence="3" id="KW-1185">Reference proteome</keyword>
<accession>A0A1J7IU04</accession>
<dbReference type="AlphaFoldDB" id="A0A1J7IU04"/>
<dbReference type="InParanoid" id="A0A1J7IU04"/>
<feature type="region of interest" description="Disordered" evidence="1">
    <location>
        <begin position="350"/>
        <end position="372"/>
    </location>
</feature>
<gene>
    <name evidence="2" type="ORF">CONLIGDRAFT_630720</name>
</gene>
<feature type="region of interest" description="Disordered" evidence="1">
    <location>
        <begin position="1"/>
        <end position="21"/>
    </location>
</feature>
<dbReference type="OrthoDB" id="5420336at2759"/>
<protein>
    <submittedName>
        <fullName evidence="2">Uncharacterized protein</fullName>
    </submittedName>
</protein>
<name>A0A1J7IU04_9PEZI</name>
<evidence type="ECO:0000313" key="3">
    <source>
        <dbReference type="Proteomes" id="UP000182658"/>
    </source>
</evidence>
<organism evidence="2 3">
    <name type="scientific">Coniochaeta ligniaria NRRL 30616</name>
    <dbReference type="NCBI Taxonomy" id="1408157"/>
    <lineage>
        <taxon>Eukaryota</taxon>
        <taxon>Fungi</taxon>
        <taxon>Dikarya</taxon>
        <taxon>Ascomycota</taxon>
        <taxon>Pezizomycotina</taxon>
        <taxon>Sordariomycetes</taxon>
        <taxon>Sordariomycetidae</taxon>
        <taxon>Coniochaetales</taxon>
        <taxon>Coniochaetaceae</taxon>
        <taxon>Coniochaeta</taxon>
    </lineage>
</organism>